<name>A0ABY6FTI9_9MICC</name>
<organism evidence="2 3">
    <name type="scientific">Arthrobacter koreensis</name>
    <dbReference type="NCBI Taxonomy" id="199136"/>
    <lineage>
        <taxon>Bacteria</taxon>
        <taxon>Bacillati</taxon>
        <taxon>Actinomycetota</taxon>
        <taxon>Actinomycetes</taxon>
        <taxon>Micrococcales</taxon>
        <taxon>Micrococcaceae</taxon>
        <taxon>Arthrobacter</taxon>
    </lineage>
</organism>
<evidence type="ECO:0000256" key="1">
    <source>
        <dbReference type="SAM" id="Phobius"/>
    </source>
</evidence>
<dbReference type="RefSeq" id="WP_176697657.1">
    <property type="nucleotide sequence ID" value="NZ_BAAAKG010000004.1"/>
</dbReference>
<protein>
    <submittedName>
        <fullName evidence="2">Uncharacterized protein</fullName>
    </submittedName>
</protein>
<proteinExistence type="predicted"/>
<keyword evidence="1" id="KW-0812">Transmembrane</keyword>
<dbReference type="GeneID" id="95608919"/>
<keyword evidence="1" id="KW-0472">Membrane</keyword>
<reference evidence="2" key="1">
    <citation type="submission" date="2022-09" db="EMBL/GenBank/DDBJ databases">
        <authorList>
            <person name="Li D."/>
            <person name="Cheng J."/>
            <person name="Li Y."/>
        </authorList>
    </citation>
    <scope>NUCLEOTIDE SEQUENCE</scope>
    <source>
        <strain evidence="2">DL</strain>
    </source>
</reference>
<sequence>MRLAKTIGLAFLCCAAATVLLAFLVPDGSPLLGVPGTLFLIYVVRLVYRRNAETRGE</sequence>
<keyword evidence="3" id="KW-1185">Reference proteome</keyword>
<evidence type="ECO:0000313" key="3">
    <source>
        <dbReference type="Proteomes" id="UP001063368"/>
    </source>
</evidence>
<dbReference type="Proteomes" id="UP001063368">
    <property type="component" value="Chromosome"/>
</dbReference>
<dbReference type="EMBL" id="CP106856">
    <property type="protein sequence ID" value="UYB36528.1"/>
    <property type="molecule type" value="Genomic_DNA"/>
</dbReference>
<feature type="transmembrane region" description="Helical" evidence="1">
    <location>
        <begin position="32"/>
        <end position="48"/>
    </location>
</feature>
<keyword evidence="1" id="KW-1133">Transmembrane helix</keyword>
<evidence type="ECO:0000313" key="2">
    <source>
        <dbReference type="EMBL" id="UYB36528.1"/>
    </source>
</evidence>
<gene>
    <name evidence="2" type="ORF">N9A08_02240</name>
</gene>
<accession>A0ABY6FTI9</accession>